<dbReference type="InterPro" id="IPR046952">
    <property type="entry name" value="GSHR/TRXR-like"/>
</dbReference>
<dbReference type="PROSITE" id="PS00076">
    <property type="entry name" value="PYRIDINE_REDOX_1"/>
    <property type="match status" value="1"/>
</dbReference>
<dbReference type="Proteomes" id="UP000077115">
    <property type="component" value="Unassembled WGS sequence"/>
</dbReference>
<dbReference type="PANTHER" id="PTHR42737:SF2">
    <property type="entry name" value="GLUTATHIONE REDUCTASE"/>
    <property type="match status" value="1"/>
</dbReference>
<dbReference type="EC" id="1.8.1.7" evidence="2 14"/>
<dbReference type="InterPro" id="IPR023753">
    <property type="entry name" value="FAD/NAD-binding_dom"/>
</dbReference>
<dbReference type="InterPro" id="IPR006322">
    <property type="entry name" value="Glutathione_Rdtase_euk/bac"/>
</dbReference>
<feature type="domain" description="Pyridine nucleotide-disulphide oxidoreductase dimerisation" evidence="15">
    <location>
        <begin position="358"/>
        <end position="468"/>
    </location>
</feature>
<dbReference type="GO" id="GO:0005739">
    <property type="term" value="C:mitochondrion"/>
    <property type="evidence" value="ECO:0007669"/>
    <property type="project" value="TreeGrafter"/>
</dbReference>
<feature type="binding site" evidence="11">
    <location>
        <position position="279"/>
    </location>
    <ligand>
        <name>NAD(+)</name>
        <dbReference type="ChEBI" id="CHEBI:57540"/>
    </ligand>
</feature>
<dbReference type="GO" id="GO:0004362">
    <property type="term" value="F:glutathione-disulfide reductase (NADPH) activity"/>
    <property type="evidence" value="ECO:0007669"/>
    <property type="project" value="UniProtKB-EC"/>
</dbReference>
<dbReference type="VEuPathDB" id="FungiDB:BDEG_28499"/>
<keyword evidence="6 13" id="KW-0560">Oxidoreductase</keyword>
<evidence type="ECO:0000256" key="5">
    <source>
        <dbReference type="ARBA" id="ARBA00022827"/>
    </source>
</evidence>
<evidence type="ECO:0000256" key="13">
    <source>
        <dbReference type="RuleBase" id="RU003691"/>
    </source>
</evidence>
<dbReference type="GO" id="GO:0005829">
    <property type="term" value="C:cytosol"/>
    <property type="evidence" value="ECO:0007669"/>
    <property type="project" value="TreeGrafter"/>
</dbReference>
<feature type="binding site" evidence="11">
    <location>
        <begin position="144"/>
        <end position="146"/>
    </location>
    <ligand>
        <name>FAD</name>
        <dbReference type="ChEBI" id="CHEBI:57692"/>
    </ligand>
</feature>
<proteinExistence type="inferred from homology"/>
<evidence type="ECO:0000256" key="10">
    <source>
        <dbReference type="PIRSR" id="PIRSR000350-2"/>
    </source>
</evidence>
<evidence type="ECO:0000256" key="11">
    <source>
        <dbReference type="PIRSR" id="PIRSR000350-3"/>
    </source>
</evidence>
<name>A0A177WZP2_BATDL</name>
<dbReference type="InterPro" id="IPR001100">
    <property type="entry name" value="Pyr_nuc-diS_OxRdtase"/>
</dbReference>
<dbReference type="NCBIfam" id="NF004776">
    <property type="entry name" value="PRK06116.1"/>
    <property type="match status" value="1"/>
</dbReference>
<dbReference type="GO" id="GO:0045454">
    <property type="term" value="P:cell redox homeostasis"/>
    <property type="evidence" value="ECO:0007669"/>
    <property type="project" value="InterPro"/>
</dbReference>
<comment type="cofactor">
    <cofactor evidence="11">
        <name>FAD</name>
        <dbReference type="ChEBI" id="CHEBI:57692"/>
    </cofactor>
    <text evidence="11">Binds 1 FAD per subunit.</text>
</comment>
<dbReference type="InterPro" id="IPR004099">
    <property type="entry name" value="Pyr_nucl-diS_OxRdtase_dimer"/>
</dbReference>
<dbReference type="FunFam" id="3.50.50.60:FF:000306">
    <property type="entry name" value="Glutathione reductase"/>
    <property type="match status" value="1"/>
</dbReference>
<feature type="active site" description="Proton acceptor" evidence="10">
    <location>
        <position position="458"/>
    </location>
</feature>
<dbReference type="FunFam" id="3.30.390.30:FF:000003">
    <property type="entry name" value="Glutathione reductase"/>
    <property type="match status" value="1"/>
</dbReference>
<evidence type="ECO:0000256" key="6">
    <source>
        <dbReference type="ARBA" id="ARBA00023002"/>
    </source>
</evidence>
<dbReference type="NCBIfam" id="TIGR01421">
    <property type="entry name" value="gluta_reduc_1"/>
    <property type="match status" value="1"/>
</dbReference>
<dbReference type="eggNOG" id="KOG0405">
    <property type="taxonomic scope" value="Eukaryota"/>
</dbReference>
<gene>
    <name evidence="17" type="ORF">BDEG_28499</name>
</gene>
<feature type="binding site" evidence="11">
    <location>
        <begin position="180"/>
        <end position="187"/>
    </location>
    <ligand>
        <name>NAD(+)</name>
        <dbReference type="ChEBI" id="CHEBI:57540"/>
    </ligand>
</feature>
<dbReference type="InterPro" id="IPR036188">
    <property type="entry name" value="FAD/NAD-bd_sf"/>
</dbReference>
<dbReference type="Gene3D" id="3.50.50.60">
    <property type="entry name" value="FAD/NAD(P)-binding domain"/>
    <property type="match status" value="2"/>
</dbReference>
<comment type="similarity">
    <text evidence="1 13">Belongs to the class-I pyridine nucleotide-disulfide oxidoreductase family.</text>
</comment>
<evidence type="ECO:0000256" key="8">
    <source>
        <dbReference type="ARBA" id="ARBA00023284"/>
    </source>
</evidence>
<dbReference type="OrthoDB" id="5956163at2759"/>
<keyword evidence="14" id="KW-0963">Cytoplasm</keyword>
<evidence type="ECO:0000256" key="4">
    <source>
        <dbReference type="ARBA" id="ARBA00022630"/>
    </source>
</evidence>
<evidence type="ECO:0000313" key="18">
    <source>
        <dbReference type="Proteomes" id="UP000077115"/>
    </source>
</evidence>
<dbReference type="SUPFAM" id="SSF51905">
    <property type="entry name" value="FAD/NAD(P)-binding domain"/>
    <property type="match status" value="1"/>
</dbReference>
<dbReference type="Gene3D" id="3.30.390.30">
    <property type="match status" value="1"/>
</dbReference>
<evidence type="ECO:0000256" key="7">
    <source>
        <dbReference type="ARBA" id="ARBA00023157"/>
    </source>
</evidence>
<keyword evidence="7" id="KW-1015">Disulfide bond</keyword>
<evidence type="ECO:0000256" key="12">
    <source>
        <dbReference type="PIRSR" id="PIRSR000350-4"/>
    </source>
</evidence>
<evidence type="ECO:0000259" key="16">
    <source>
        <dbReference type="Pfam" id="PF07992"/>
    </source>
</evidence>
<protein>
    <recommendedName>
        <fullName evidence="3 14">Glutathione reductase</fullName>
        <ecNumber evidence="2 14">1.8.1.7</ecNumber>
    </recommendedName>
</protein>
<keyword evidence="8 13" id="KW-0676">Redox-active center</keyword>
<keyword evidence="14" id="KW-0521">NADP</keyword>
<evidence type="ECO:0000256" key="3">
    <source>
        <dbReference type="ARBA" id="ARBA00017111"/>
    </source>
</evidence>
<organism evidence="17 18">
    <name type="scientific">Batrachochytrium dendrobatidis (strain JEL423)</name>
    <dbReference type="NCBI Taxonomy" id="403673"/>
    <lineage>
        <taxon>Eukaryota</taxon>
        <taxon>Fungi</taxon>
        <taxon>Fungi incertae sedis</taxon>
        <taxon>Chytridiomycota</taxon>
        <taxon>Chytridiomycota incertae sedis</taxon>
        <taxon>Chytridiomycetes</taxon>
        <taxon>Rhizophydiales</taxon>
        <taxon>Rhizophydiales incertae sedis</taxon>
        <taxon>Batrachochytrium</taxon>
    </lineage>
</organism>
<dbReference type="SUPFAM" id="SSF55424">
    <property type="entry name" value="FAD/NAD-linked reductases, dimerisation (C-terminal) domain"/>
    <property type="match status" value="1"/>
</dbReference>
<dbReference type="InterPro" id="IPR016156">
    <property type="entry name" value="FAD/NAD-linked_Rdtase_dimer_sf"/>
</dbReference>
<feature type="domain" description="FAD/NAD(P)-binding" evidence="16">
    <location>
        <begin position="10"/>
        <end position="337"/>
    </location>
</feature>
<dbReference type="PANTHER" id="PTHR42737">
    <property type="entry name" value="GLUTATHIONE REDUCTASE"/>
    <property type="match status" value="1"/>
</dbReference>
<comment type="subcellular location">
    <subcellularLocation>
        <location evidence="14">Cytoplasm</location>
    </subcellularLocation>
</comment>
<comment type="function">
    <text evidence="9 14">Catalyzes the reduction of glutathione disulfide (GSSG) to reduced glutathione (GSH). Constitutes the major mechanism to maintain a high GSH:GSSG ratio in the cytosol.</text>
</comment>
<evidence type="ECO:0000256" key="2">
    <source>
        <dbReference type="ARBA" id="ARBA00012607"/>
    </source>
</evidence>
<keyword evidence="11" id="KW-0547">Nucleotide-binding</keyword>
<feature type="binding site" evidence="11">
    <location>
        <position position="322"/>
    </location>
    <ligand>
        <name>FAD</name>
        <dbReference type="ChEBI" id="CHEBI:57692"/>
    </ligand>
</feature>
<evidence type="ECO:0000259" key="15">
    <source>
        <dbReference type="Pfam" id="PF02852"/>
    </source>
</evidence>
<dbReference type="EMBL" id="DS022316">
    <property type="protein sequence ID" value="OAJ45352.1"/>
    <property type="molecule type" value="Genomic_DNA"/>
</dbReference>
<reference evidence="17 18" key="1">
    <citation type="submission" date="2006-10" db="EMBL/GenBank/DDBJ databases">
        <title>The Genome Sequence of Batrachochytrium dendrobatidis JEL423.</title>
        <authorList>
            <consortium name="The Broad Institute Genome Sequencing Platform"/>
            <person name="Birren B."/>
            <person name="Lander E."/>
            <person name="Galagan J."/>
            <person name="Cuomo C."/>
            <person name="Devon K."/>
            <person name="Jaffe D."/>
            <person name="Butler J."/>
            <person name="Alvarez P."/>
            <person name="Gnerre S."/>
            <person name="Grabherr M."/>
            <person name="Kleber M."/>
            <person name="Mauceli E."/>
            <person name="Brockman W."/>
            <person name="Young S."/>
            <person name="LaButti K."/>
            <person name="Sykes S."/>
            <person name="DeCaprio D."/>
            <person name="Crawford M."/>
            <person name="Koehrsen M."/>
            <person name="Engels R."/>
            <person name="Montgomery P."/>
            <person name="Pearson M."/>
            <person name="Howarth C."/>
            <person name="Larson L."/>
            <person name="White J."/>
            <person name="O'Leary S."/>
            <person name="Kodira C."/>
            <person name="Zeng Q."/>
            <person name="Yandava C."/>
            <person name="Alvarado L."/>
            <person name="Longcore J."/>
            <person name="James T."/>
        </authorList>
    </citation>
    <scope>NUCLEOTIDE SEQUENCE [LARGE SCALE GENOMIC DNA]</scope>
    <source>
        <strain evidence="17 18">JEL423</strain>
    </source>
</reference>
<evidence type="ECO:0000256" key="14">
    <source>
        <dbReference type="RuleBase" id="RU365016"/>
    </source>
</evidence>
<dbReference type="GO" id="GO:0006749">
    <property type="term" value="P:glutathione metabolic process"/>
    <property type="evidence" value="ECO:0007669"/>
    <property type="project" value="InterPro"/>
</dbReference>
<comment type="catalytic activity">
    <reaction evidence="14">
        <text>2 glutathione + NADP(+) = glutathione disulfide + NADPH + H(+)</text>
        <dbReference type="Rhea" id="RHEA:11740"/>
        <dbReference type="ChEBI" id="CHEBI:15378"/>
        <dbReference type="ChEBI" id="CHEBI:57783"/>
        <dbReference type="ChEBI" id="CHEBI:57925"/>
        <dbReference type="ChEBI" id="CHEBI:58297"/>
        <dbReference type="ChEBI" id="CHEBI:58349"/>
        <dbReference type="EC" id="1.8.1.7"/>
    </reaction>
</comment>
<dbReference type="Pfam" id="PF02852">
    <property type="entry name" value="Pyr_redox_dim"/>
    <property type="match status" value="1"/>
</dbReference>
<dbReference type="PIRSF" id="PIRSF000350">
    <property type="entry name" value="Mercury_reductase_MerA"/>
    <property type="match status" value="1"/>
</dbReference>
<dbReference type="PRINTS" id="PR00368">
    <property type="entry name" value="FADPNR"/>
</dbReference>
<reference evidence="17 18" key="2">
    <citation type="submission" date="2016-05" db="EMBL/GenBank/DDBJ databases">
        <title>Lineage-specific infection strategies underlie the spectrum of fungal disease in amphibians.</title>
        <authorList>
            <person name="Cuomo C.A."/>
            <person name="Farrer R.A."/>
            <person name="James T."/>
            <person name="Longcore J."/>
            <person name="Birren B."/>
        </authorList>
    </citation>
    <scope>NUCLEOTIDE SEQUENCE [LARGE SCALE GENOMIC DNA]</scope>
    <source>
        <strain evidence="17 18">JEL423</strain>
    </source>
</reference>
<dbReference type="Pfam" id="PF07992">
    <property type="entry name" value="Pyr_redox_2"/>
    <property type="match status" value="1"/>
</dbReference>
<keyword evidence="11" id="KW-0520">NAD</keyword>
<dbReference type="AlphaFoldDB" id="A0A177WZP2"/>
<keyword evidence="4 13" id="KW-0285">Flavoprotein</keyword>
<feature type="binding site" evidence="11">
    <location>
        <position position="56"/>
    </location>
    <ligand>
        <name>FAD</name>
        <dbReference type="ChEBI" id="CHEBI:57692"/>
    </ligand>
</feature>
<dbReference type="GO" id="GO:0050661">
    <property type="term" value="F:NADP binding"/>
    <property type="evidence" value="ECO:0007669"/>
    <property type="project" value="InterPro"/>
</dbReference>
<dbReference type="InterPro" id="IPR012999">
    <property type="entry name" value="Pyr_OxRdtase_I_AS"/>
</dbReference>
<evidence type="ECO:0000313" key="17">
    <source>
        <dbReference type="EMBL" id="OAJ45352.1"/>
    </source>
</evidence>
<accession>A0A177WZP2</accession>
<dbReference type="PRINTS" id="PR00411">
    <property type="entry name" value="PNDRDTASEI"/>
</dbReference>
<sequence>MATITATRSFDYLVLGAGSGGIASARRAASYGAKVAIVENGRYGGTCVNVGCVPKKVMWNAADVAETLHNASCYGFDVSSNAPFSWSTFKQKRDEYVKRLNGIYTSNLEKSGIDMINGTASFVDSHNVSVNGEIIHGKHILIATGSRAWIPSFEGAQEHGMTSDGFFELDFLPKKVAIVGAGYIAVELAGIFQTLGAQVSLYIRQNEFLRSFDKIIQEGVMDQYKKIGVNIVPTSAVTKVENLATPGEKHKNLKLTVINKDTLDTTIHEGAQALIWAVGRNANVESLNLATSIPQIKLNDKGFIVVDEFQNTDAEGVYALGDVCGKEMLTPVAIAAGRKLSDRLFGGKPESKLDYTNIPSIIFSHPTSGSIGLTEVAAVAKYGAEKIKVYQSKFTNMYYSVLVQKQATHYKLVCLLPTEQIVGMHLFGRGSDEMLQGFAVAVKMGATKSDFDNTVAIHPTASEELVTMR</sequence>
<evidence type="ECO:0000256" key="1">
    <source>
        <dbReference type="ARBA" id="ARBA00007532"/>
    </source>
</evidence>
<evidence type="ECO:0000256" key="9">
    <source>
        <dbReference type="ARBA" id="ARBA00056905"/>
    </source>
</evidence>
<keyword evidence="5 11" id="KW-0274">FAD</keyword>
<dbReference type="GO" id="GO:0050660">
    <property type="term" value="F:flavin adenine dinucleotide binding"/>
    <property type="evidence" value="ECO:0007669"/>
    <property type="project" value="InterPro"/>
</dbReference>
<feature type="disulfide bond" description="Redox-active" evidence="12">
    <location>
        <begin position="47"/>
        <end position="52"/>
    </location>
</feature>
<dbReference type="GO" id="GO:0034599">
    <property type="term" value="P:cellular response to oxidative stress"/>
    <property type="evidence" value="ECO:0007669"/>
    <property type="project" value="TreeGrafter"/>
</dbReference>
<dbReference type="STRING" id="403673.A0A177WZP2"/>